<feature type="repeat" description="ANK" evidence="6">
    <location>
        <begin position="257"/>
        <end position="285"/>
    </location>
</feature>
<dbReference type="PROSITE" id="PS50297">
    <property type="entry name" value="ANK_REP_REGION"/>
    <property type="match status" value="4"/>
</dbReference>
<dbReference type="CDD" id="cd18501">
    <property type="entry name" value="BACK_ANKFY1_Rank5"/>
    <property type="match status" value="1"/>
</dbReference>
<dbReference type="InterPro" id="IPR000306">
    <property type="entry name" value="Znf_FYVE"/>
</dbReference>
<dbReference type="InterPro" id="IPR000210">
    <property type="entry name" value="BTB/POZ_dom"/>
</dbReference>
<feature type="domain" description="BTB" evidence="9">
    <location>
        <begin position="72"/>
        <end position="132"/>
    </location>
</feature>
<proteinExistence type="predicted"/>
<evidence type="ECO:0000256" key="8">
    <source>
        <dbReference type="SAM" id="Coils"/>
    </source>
</evidence>
<keyword evidence="8" id="KW-0175">Coiled coil</keyword>
<evidence type="ECO:0000256" key="4">
    <source>
        <dbReference type="ARBA" id="ARBA00022833"/>
    </source>
</evidence>
<name>A0AAD4N712_9BILA</name>
<dbReference type="PROSITE" id="PS50097">
    <property type="entry name" value="BTB"/>
    <property type="match status" value="1"/>
</dbReference>
<dbReference type="AlphaFoldDB" id="A0AAD4N712"/>
<dbReference type="Pfam" id="PF01363">
    <property type="entry name" value="FYVE"/>
    <property type="match status" value="1"/>
</dbReference>
<feature type="repeat" description="ANK" evidence="6">
    <location>
        <begin position="431"/>
        <end position="463"/>
    </location>
</feature>
<keyword evidence="2" id="KW-0677">Repeat</keyword>
<dbReference type="InterPro" id="IPR017455">
    <property type="entry name" value="Znf_FYVE-rel"/>
</dbReference>
<protein>
    <submittedName>
        <fullName evidence="11">Ankyrin repeats (3 copies) domain-containing protein</fullName>
    </submittedName>
</protein>
<evidence type="ECO:0000259" key="9">
    <source>
        <dbReference type="PROSITE" id="PS50097"/>
    </source>
</evidence>
<keyword evidence="5 6" id="KW-0040">ANK repeat</keyword>
<reference evidence="11" key="1">
    <citation type="submission" date="2022-01" db="EMBL/GenBank/DDBJ databases">
        <title>Genome Sequence Resource for Two Populations of Ditylenchus destructor, the Migratory Endoparasitic Phytonematode.</title>
        <authorList>
            <person name="Zhang H."/>
            <person name="Lin R."/>
            <person name="Xie B."/>
        </authorList>
    </citation>
    <scope>NUCLEOTIDE SEQUENCE</scope>
    <source>
        <strain evidence="11">BazhouSP</strain>
    </source>
</reference>
<evidence type="ECO:0000256" key="1">
    <source>
        <dbReference type="ARBA" id="ARBA00022723"/>
    </source>
</evidence>
<evidence type="ECO:0000256" key="3">
    <source>
        <dbReference type="ARBA" id="ARBA00022771"/>
    </source>
</evidence>
<dbReference type="EMBL" id="JAKKPZ010000008">
    <property type="protein sequence ID" value="KAI1717947.1"/>
    <property type="molecule type" value="Genomic_DNA"/>
</dbReference>
<dbReference type="InterPro" id="IPR036770">
    <property type="entry name" value="Ankyrin_rpt-contain_sf"/>
</dbReference>
<dbReference type="Pfam" id="PF13637">
    <property type="entry name" value="Ank_4"/>
    <property type="match status" value="1"/>
</dbReference>
<organism evidence="11 12">
    <name type="scientific">Ditylenchus destructor</name>
    <dbReference type="NCBI Taxonomy" id="166010"/>
    <lineage>
        <taxon>Eukaryota</taxon>
        <taxon>Metazoa</taxon>
        <taxon>Ecdysozoa</taxon>
        <taxon>Nematoda</taxon>
        <taxon>Chromadorea</taxon>
        <taxon>Rhabditida</taxon>
        <taxon>Tylenchina</taxon>
        <taxon>Tylenchomorpha</taxon>
        <taxon>Sphaerularioidea</taxon>
        <taxon>Anguinidae</taxon>
        <taxon>Anguininae</taxon>
        <taxon>Ditylenchus</taxon>
    </lineage>
</organism>
<evidence type="ECO:0000313" key="11">
    <source>
        <dbReference type="EMBL" id="KAI1717947.1"/>
    </source>
</evidence>
<dbReference type="Gene3D" id="3.30.710.10">
    <property type="entry name" value="Potassium Channel Kv1.1, Chain A"/>
    <property type="match status" value="1"/>
</dbReference>
<dbReference type="InterPro" id="IPR049764">
    <property type="entry name" value="ANFY1_FYVE"/>
</dbReference>
<dbReference type="CDD" id="cd15728">
    <property type="entry name" value="FYVE_ANFY1"/>
    <property type="match status" value="1"/>
</dbReference>
<feature type="coiled-coil region" evidence="8">
    <location>
        <begin position="4"/>
        <end position="31"/>
    </location>
</feature>
<dbReference type="GO" id="GO:0008270">
    <property type="term" value="F:zinc ion binding"/>
    <property type="evidence" value="ECO:0007669"/>
    <property type="project" value="UniProtKB-KW"/>
</dbReference>
<sequence>MNHLDLLRNEHLQLQAKNAELQRRIDVLEAENALRTAGQAGDGEGYVMTEGDNFVKRLLDTVVHLYNKDLYSDITIFVDGHQLRGHRFVLAARTDYWGDLSETDRIDFEGINYSVAQVLLKYMYTDTLDDNLGDIYILDLLSAGIQFKIATLKNRCESLLIGRLEVTNCLKVYQFAESQGVDRLREYCAEFVASKWKDFKPEHFKDMAAPLLYKILKRRSKHVLHSIISLEREDVLFLYLIENDSELGVRLNEYDDNGKLPLELALNTDRLDISKTLVDHGADVNTILPSGVSFLWKAIQEGKISVCDFLIENGADVNYTNEKTGDTLLHILAKTVLESDAIAQWANKHIEQFEVNSLDSNGRTPLIDAVDTGNEKIFNLLVNQSSIDINIKAFDQKTALEIALLDRGNLDMAEKLADTKKKVELNVSDSNAQTLYHKAVKASNFAAIQFLAIRGADVNRTDSNGSTPLHLFLNALPPHGEISPTQMDILKVLLKSGADPTLKETSSGLSFTISQVYFTILGSTPIHFAVGRGRGVLKLLLESYSSDKDLPLSVLDKEGRSPLWCALLAGNFDSAKMLLDAGADVNEKSNGPNNEQQPLLIRAIEAKRDDIARFLLDNKAIAAVTNSEGFTCLNLAVEHGLTPTVDYLCKLGANLNHPNPQTKLVPLWTALQNSDYGTAEVLVGHGCDTEGWAPSSESSLEEETLLHRAIDQCNQKAAIFLIKSGCNVNALRRLRDPMELAAATAKSGEKASHTTDNFPNLLQTPLHSCVQWGLTDVAKALISNLNCKIDSVDSDGRTPCHVAVMEKDQVTLELLLSHPDTSALSVRDRYGQTPLALAMKNRYNHAAEAICRRLPHAAVQLLAGAQVNTQNARGQTALHIAAAEDFDELCRVLLDNSADPNIFDADGNNALHSAVARGACKSTQLLLLESEVDYVATNKKRQNIMHLCANNKGIVSAEVFLTILEVHPDFPLEIPDMYGNTLFLLSFINGNAELCRMALKNGACMGVVNHHGQSVFNIDTPTKQLLFGLLDDLEREPRWAEGEQCSECDAKFTLTMRKHHCRHCGRLVCAKCSEHQMPIVKYNLAKNVRVCALCYDVLIMGADHATNVASSTPAI</sequence>
<dbReference type="SUPFAM" id="SSF48403">
    <property type="entry name" value="Ankyrin repeat"/>
    <property type="match status" value="3"/>
</dbReference>
<dbReference type="InterPro" id="IPR002110">
    <property type="entry name" value="Ankyrin_rpt"/>
</dbReference>
<dbReference type="SUPFAM" id="SSF57903">
    <property type="entry name" value="FYVE/PHD zinc finger"/>
    <property type="match status" value="1"/>
</dbReference>
<dbReference type="Pfam" id="PF00651">
    <property type="entry name" value="BTB"/>
    <property type="match status" value="1"/>
</dbReference>
<evidence type="ECO:0000256" key="7">
    <source>
        <dbReference type="PROSITE-ProRule" id="PRU00091"/>
    </source>
</evidence>
<dbReference type="Proteomes" id="UP001201812">
    <property type="component" value="Unassembled WGS sequence"/>
</dbReference>
<evidence type="ECO:0000256" key="5">
    <source>
        <dbReference type="ARBA" id="ARBA00023043"/>
    </source>
</evidence>
<dbReference type="PROSITE" id="PS50178">
    <property type="entry name" value="ZF_FYVE"/>
    <property type="match status" value="1"/>
</dbReference>
<dbReference type="InterPro" id="IPR013083">
    <property type="entry name" value="Znf_RING/FYVE/PHD"/>
</dbReference>
<dbReference type="InterPro" id="IPR049763">
    <property type="entry name" value="ANKFY1_BACK"/>
</dbReference>
<comment type="caution">
    <text evidence="11">The sequence shown here is derived from an EMBL/GenBank/DDBJ whole genome shotgun (WGS) entry which is preliminary data.</text>
</comment>
<feature type="repeat" description="ANK" evidence="6">
    <location>
        <begin position="558"/>
        <end position="590"/>
    </location>
</feature>
<evidence type="ECO:0000259" key="10">
    <source>
        <dbReference type="PROSITE" id="PS50178"/>
    </source>
</evidence>
<dbReference type="Gene3D" id="1.25.40.20">
    <property type="entry name" value="Ankyrin repeat-containing domain"/>
    <property type="match status" value="4"/>
</dbReference>
<dbReference type="PROSITE" id="PS50088">
    <property type="entry name" value="ANK_REPEAT"/>
    <property type="match status" value="6"/>
</dbReference>
<evidence type="ECO:0000256" key="2">
    <source>
        <dbReference type="ARBA" id="ARBA00022737"/>
    </source>
</evidence>
<dbReference type="PANTHER" id="PTHR24198:SF191">
    <property type="entry name" value="RABANKYRIN-5-LIKE"/>
    <property type="match status" value="1"/>
</dbReference>
<dbReference type="SMART" id="SM00225">
    <property type="entry name" value="BTB"/>
    <property type="match status" value="1"/>
</dbReference>
<evidence type="ECO:0000256" key="6">
    <source>
        <dbReference type="PROSITE-ProRule" id="PRU00023"/>
    </source>
</evidence>
<dbReference type="SUPFAM" id="SSF54695">
    <property type="entry name" value="POZ domain"/>
    <property type="match status" value="1"/>
</dbReference>
<feature type="domain" description="FYVE-type" evidence="10">
    <location>
        <begin position="1039"/>
        <end position="1099"/>
    </location>
</feature>
<dbReference type="PANTHER" id="PTHR24198">
    <property type="entry name" value="ANKYRIN REPEAT AND PROTEIN KINASE DOMAIN-CONTAINING PROTEIN"/>
    <property type="match status" value="1"/>
</dbReference>
<dbReference type="SMART" id="SM00064">
    <property type="entry name" value="FYVE"/>
    <property type="match status" value="1"/>
</dbReference>
<keyword evidence="12" id="KW-1185">Reference proteome</keyword>
<dbReference type="InterPro" id="IPR011333">
    <property type="entry name" value="SKP1/BTB/POZ_sf"/>
</dbReference>
<dbReference type="Gene3D" id="3.30.40.10">
    <property type="entry name" value="Zinc/RING finger domain, C3HC4 (zinc finger)"/>
    <property type="match status" value="1"/>
</dbReference>
<dbReference type="SMART" id="SM00248">
    <property type="entry name" value="ANK"/>
    <property type="match status" value="19"/>
</dbReference>
<evidence type="ECO:0000313" key="12">
    <source>
        <dbReference type="Proteomes" id="UP001201812"/>
    </source>
</evidence>
<keyword evidence="4" id="KW-0862">Zinc</keyword>
<feature type="repeat" description="ANK" evidence="6">
    <location>
        <begin position="290"/>
        <end position="322"/>
    </location>
</feature>
<feature type="repeat" description="ANK" evidence="6">
    <location>
        <begin position="628"/>
        <end position="660"/>
    </location>
</feature>
<gene>
    <name evidence="11" type="ORF">DdX_06356</name>
</gene>
<dbReference type="Pfam" id="PF12796">
    <property type="entry name" value="Ank_2"/>
    <property type="match status" value="5"/>
</dbReference>
<feature type="repeat" description="ANK" evidence="6">
    <location>
        <begin position="873"/>
        <end position="905"/>
    </location>
</feature>
<accession>A0AAD4N712</accession>
<keyword evidence="3 7" id="KW-0863">Zinc-finger</keyword>
<dbReference type="InterPro" id="IPR011011">
    <property type="entry name" value="Znf_FYVE_PHD"/>
</dbReference>
<keyword evidence="1" id="KW-0479">Metal-binding</keyword>